<proteinExistence type="predicted"/>
<organism evidence="1 2">
    <name type="scientific">Callosobruchus maculatus</name>
    <name type="common">Southern cowpea weevil</name>
    <name type="synonym">Pulse bruchid</name>
    <dbReference type="NCBI Taxonomy" id="64391"/>
    <lineage>
        <taxon>Eukaryota</taxon>
        <taxon>Metazoa</taxon>
        <taxon>Ecdysozoa</taxon>
        <taxon>Arthropoda</taxon>
        <taxon>Hexapoda</taxon>
        <taxon>Insecta</taxon>
        <taxon>Pterygota</taxon>
        <taxon>Neoptera</taxon>
        <taxon>Endopterygota</taxon>
        <taxon>Coleoptera</taxon>
        <taxon>Polyphaga</taxon>
        <taxon>Cucujiformia</taxon>
        <taxon>Chrysomeloidea</taxon>
        <taxon>Chrysomelidae</taxon>
        <taxon>Bruchinae</taxon>
        <taxon>Bruchini</taxon>
        <taxon>Callosobruchus</taxon>
    </lineage>
</organism>
<sequence>EIANQVSQKRNLRNHLFVFLGTSKTTASSTSEPMSEKTNQDLNWLDIENIPIVIDGPDANFRIEQTIPVNDKHNEEEKSVSHNDDLSNIKMPLKIKIRGR</sequence>
<reference evidence="1 2" key="1">
    <citation type="submission" date="2019-01" db="EMBL/GenBank/DDBJ databases">
        <authorList>
            <person name="Sayadi A."/>
        </authorList>
    </citation>
    <scope>NUCLEOTIDE SEQUENCE [LARGE SCALE GENOMIC DNA]</scope>
</reference>
<feature type="non-terminal residue" evidence="1">
    <location>
        <position position="100"/>
    </location>
</feature>
<dbReference type="EMBL" id="CAACVG010008545">
    <property type="protein sequence ID" value="VEN50237.1"/>
    <property type="molecule type" value="Genomic_DNA"/>
</dbReference>
<evidence type="ECO:0000313" key="1">
    <source>
        <dbReference type="EMBL" id="VEN50237.1"/>
    </source>
</evidence>
<dbReference type="AlphaFoldDB" id="A0A653CSH7"/>
<keyword evidence="2" id="KW-1185">Reference proteome</keyword>
<evidence type="ECO:0000313" key="2">
    <source>
        <dbReference type="Proteomes" id="UP000410492"/>
    </source>
</evidence>
<name>A0A653CSH7_CALMS</name>
<protein>
    <submittedName>
        <fullName evidence="1">Uncharacterized protein</fullName>
    </submittedName>
</protein>
<dbReference type="OrthoDB" id="6786903at2759"/>
<feature type="non-terminal residue" evidence="1">
    <location>
        <position position="1"/>
    </location>
</feature>
<accession>A0A653CSH7</accession>
<gene>
    <name evidence="1" type="ORF">CALMAC_LOCUS11075</name>
</gene>
<dbReference type="Proteomes" id="UP000410492">
    <property type="component" value="Unassembled WGS sequence"/>
</dbReference>